<evidence type="ECO:0000256" key="7">
    <source>
        <dbReference type="ARBA" id="ARBA00023170"/>
    </source>
</evidence>
<feature type="transmembrane region" description="Helical" evidence="10">
    <location>
        <begin position="218"/>
        <end position="240"/>
    </location>
</feature>
<feature type="transmembrane region" description="Helical" evidence="10">
    <location>
        <begin position="56"/>
        <end position="82"/>
    </location>
</feature>
<dbReference type="PROSITE" id="PS50262">
    <property type="entry name" value="G_PROTEIN_RECEP_F1_2"/>
    <property type="match status" value="1"/>
</dbReference>
<dbReference type="Gene3D" id="1.20.1070.10">
    <property type="entry name" value="Rhodopsin 7-helix transmembrane proteins"/>
    <property type="match status" value="1"/>
</dbReference>
<dbReference type="Proteomes" id="UP000515163">
    <property type="component" value="Unplaced"/>
</dbReference>
<evidence type="ECO:0000256" key="8">
    <source>
        <dbReference type="ARBA" id="ARBA00023180"/>
    </source>
</evidence>
<dbReference type="InParanoid" id="A0A6P8I7K8"/>
<keyword evidence="12" id="KW-1185">Reference proteome</keyword>
<evidence type="ECO:0000256" key="3">
    <source>
        <dbReference type="ARBA" id="ARBA00022692"/>
    </source>
</evidence>
<dbReference type="GO" id="GO:0004930">
    <property type="term" value="F:G protein-coupled receptor activity"/>
    <property type="evidence" value="ECO:0007669"/>
    <property type="project" value="UniProtKB-KW"/>
</dbReference>
<name>A0A6P8I7K8_ACTTE</name>
<proteinExistence type="predicted"/>
<evidence type="ECO:0000256" key="5">
    <source>
        <dbReference type="ARBA" id="ARBA00023040"/>
    </source>
</evidence>
<keyword evidence="7" id="KW-0675">Receptor</keyword>
<feature type="transmembrane region" description="Helical" evidence="10">
    <location>
        <begin position="173"/>
        <end position="198"/>
    </location>
</feature>
<dbReference type="InterPro" id="IPR000276">
    <property type="entry name" value="GPCR_Rhodpsn"/>
</dbReference>
<keyword evidence="8" id="KW-0325">Glycoprotein</keyword>
<accession>A0A6P8I7K8</accession>
<evidence type="ECO:0000256" key="1">
    <source>
        <dbReference type="ARBA" id="ARBA00004651"/>
    </source>
</evidence>
<feature type="transmembrane region" description="Helical" evidence="10">
    <location>
        <begin position="260"/>
        <end position="279"/>
    </location>
</feature>
<evidence type="ECO:0000256" key="2">
    <source>
        <dbReference type="ARBA" id="ARBA00022475"/>
    </source>
</evidence>
<keyword evidence="9" id="KW-0807">Transducer</keyword>
<dbReference type="CDD" id="cd00637">
    <property type="entry name" value="7tm_classA_rhodopsin-like"/>
    <property type="match status" value="1"/>
</dbReference>
<keyword evidence="4 10" id="KW-1133">Transmembrane helix</keyword>
<dbReference type="KEGG" id="aten:116296746"/>
<protein>
    <submittedName>
        <fullName evidence="13">Adenosine receptor A3-like</fullName>
    </submittedName>
</protein>
<keyword evidence="3 10" id="KW-0812">Transmembrane</keyword>
<organism evidence="12 13">
    <name type="scientific">Actinia tenebrosa</name>
    <name type="common">Australian red waratah sea anemone</name>
    <dbReference type="NCBI Taxonomy" id="6105"/>
    <lineage>
        <taxon>Eukaryota</taxon>
        <taxon>Metazoa</taxon>
        <taxon>Cnidaria</taxon>
        <taxon>Anthozoa</taxon>
        <taxon>Hexacorallia</taxon>
        <taxon>Actiniaria</taxon>
        <taxon>Actiniidae</taxon>
        <taxon>Actinia</taxon>
    </lineage>
</organism>
<feature type="transmembrane region" description="Helical" evidence="10">
    <location>
        <begin position="94"/>
        <end position="117"/>
    </location>
</feature>
<comment type="subcellular location">
    <subcellularLocation>
        <location evidence="1">Cell membrane</location>
        <topology evidence="1">Multi-pass membrane protein</topology>
    </subcellularLocation>
</comment>
<dbReference type="Pfam" id="PF00001">
    <property type="entry name" value="7tm_1"/>
    <property type="match status" value="1"/>
</dbReference>
<keyword evidence="2" id="KW-1003">Cell membrane</keyword>
<dbReference type="GO" id="GO:0005886">
    <property type="term" value="C:plasma membrane"/>
    <property type="evidence" value="ECO:0007669"/>
    <property type="project" value="UniProtKB-SubCell"/>
</dbReference>
<dbReference type="SUPFAM" id="SSF81321">
    <property type="entry name" value="Family A G protein-coupled receptor-like"/>
    <property type="match status" value="1"/>
</dbReference>
<dbReference type="GeneID" id="116296746"/>
<keyword evidence="6 10" id="KW-0472">Membrane</keyword>
<feature type="transmembrane region" description="Helical" evidence="10">
    <location>
        <begin position="137"/>
        <end position="161"/>
    </location>
</feature>
<dbReference type="PRINTS" id="PR00237">
    <property type="entry name" value="GPCRRHODOPSN"/>
</dbReference>
<evidence type="ECO:0000256" key="4">
    <source>
        <dbReference type="ARBA" id="ARBA00022989"/>
    </source>
</evidence>
<feature type="transmembrane region" description="Helical" evidence="10">
    <location>
        <begin position="20"/>
        <end position="44"/>
    </location>
</feature>
<keyword evidence="5" id="KW-0297">G-protein coupled receptor</keyword>
<evidence type="ECO:0000256" key="6">
    <source>
        <dbReference type="ARBA" id="ARBA00023136"/>
    </source>
</evidence>
<dbReference type="OrthoDB" id="5990365at2759"/>
<sequence length="330" mass="37604">MLNNSTSVARALRLSVQERVLWSSFFLIESVFIVIGNSIALSIFTKKRSRVNKSTYLLISLTIADLFVGLSTAFAALPLMLYSDGYRNPSYVIVNVYSICTVFSTFSSIVLLTAIAFERAFAIVFPIKHRLAKQRHYFTVIWGSVALSLVISSTVVLLQLVVPREFPVEHLKYTNVFMIVMSLILLVLVLSAYGIIWVKTRFLSNNDERLTTKRNKKIAKTLFIVTVFSFATWLPEGILLGYNTFLCPMCRSSVPKHVCMFADFVLYGNSFVNIFIYTFRMPYFRKELKTLVRRSSRPLFRPGQRSLPMKACTTRSMAAPIMLLSIQAKR</sequence>
<dbReference type="RefSeq" id="XP_031560670.1">
    <property type="nucleotide sequence ID" value="XM_031704810.1"/>
</dbReference>
<evidence type="ECO:0000259" key="11">
    <source>
        <dbReference type="PROSITE" id="PS50262"/>
    </source>
</evidence>
<evidence type="ECO:0000256" key="10">
    <source>
        <dbReference type="SAM" id="Phobius"/>
    </source>
</evidence>
<dbReference type="SMART" id="SM01381">
    <property type="entry name" value="7TM_GPCR_Srsx"/>
    <property type="match status" value="1"/>
</dbReference>
<evidence type="ECO:0000313" key="12">
    <source>
        <dbReference type="Proteomes" id="UP000515163"/>
    </source>
</evidence>
<gene>
    <name evidence="13" type="primary">LOC116296746</name>
</gene>
<evidence type="ECO:0000256" key="9">
    <source>
        <dbReference type="ARBA" id="ARBA00023224"/>
    </source>
</evidence>
<dbReference type="PANTHER" id="PTHR24246">
    <property type="entry name" value="OLFACTORY RECEPTOR AND ADENOSINE RECEPTOR"/>
    <property type="match status" value="1"/>
</dbReference>
<evidence type="ECO:0000313" key="13">
    <source>
        <dbReference type="RefSeq" id="XP_031560670.1"/>
    </source>
</evidence>
<feature type="domain" description="G-protein coupled receptors family 1 profile" evidence="11">
    <location>
        <begin position="36"/>
        <end position="277"/>
    </location>
</feature>
<dbReference type="PANTHER" id="PTHR24246:SF27">
    <property type="entry name" value="ADENOSINE RECEPTOR, ISOFORM A"/>
    <property type="match status" value="1"/>
</dbReference>
<reference evidence="13" key="1">
    <citation type="submission" date="2025-08" db="UniProtKB">
        <authorList>
            <consortium name="RefSeq"/>
        </authorList>
    </citation>
    <scope>IDENTIFICATION</scope>
    <source>
        <tissue evidence="13">Tentacle</tissue>
    </source>
</reference>
<dbReference type="AlphaFoldDB" id="A0A6P8I7K8"/>
<dbReference type="InterPro" id="IPR017452">
    <property type="entry name" value="GPCR_Rhodpsn_7TM"/>
</dbReference>